<dbReference type="RefSeq" id="WP_013552019.1">
    <property type="nucleotide sequence ID" value="NC_014934.1"/>
</dbReference>
<reference evidence="1 2" key="1">
    <citation type="journal article" date="2010" name="Stand. Genomic Sci.">
        <title>Complete genome sequence of Cellulophaga algicola type strain (IC166).</title>
        <authorList>
            <person name="Abt B."/>
            <person name="Lu M."/>
            <person name="Misra M."/>
            <person name="Han C."/>
            <person name="Nolan M."/>
            <person name="Lucas S."/>
            <person name="Hammon N."/>
            <person name="Deshpande S."/>
            <person name="Cheng J.F."/>
            <person name="Tapia R."/>
            <person name="Goodwin L."/>
            <person name="Pitluck S."/>
            <person name="Liolios K."/>
            <person name="Pagani I."/>
            <person name="Ivanova N."/>
            <person name="Mavromatis K."/>
            <person name="Ovchinikova G."/>
            <person name="Pati A."/>
            <person name="Chen A."/>
            <person name="Palaniappan K."/>
            <person name="Land M."/>
            <person name="Hauser L."/>
            <person name="Chang Y.J."/>
            <person name="Jeffries C.D."/>
            <person name="Detter J.C."/>
            <person name="Brambilla E."/>
            <person name="Rohde M."/>
            <person name="Tindall B.J."/>
            <person name="Goker M."/>
            <person name="Woyke T."/>
            <person name="Bristow J."/>
            <person name="Eisen J.A."/>
            <person name="Markowitz V."/>
            <person name="Hugenholtz P."/>
            <person name="Kyrpides N.C."/>
            <person name="Klenk H.P."/>
            <person name="Lapidus A."/>
        </authorList>
    </citation>
    <scope>NUCLEOTIDE SEQUENCE [LARGE SCALE GENOMIC DNA]</scope>
    <source>
        <strain evidence="2">DSM 14237 / IC166 / ACAM 630</strain>
    </source>
</reference>
<proteinExistence type="predicted"/>
<organism evidence="1 2">
    <name type="scientific">Cellulophaga algicola (strain DSM 14237 / IC166 / ACAM 630)</name>
    <dbReference type="NCBI Taxonomy" id="688270"/>
    <lineage>
        <taxon>Bacteria</taxon>
        <taxon>Pseudomonadati</taxon>
        <taxon>Bacteroidota</taxon>
        <taxon>Flavobacteriia</taxon>
        <taxon>Flavobacteriales</taxon>
        <taxon>Flavobacteriaceae</taxon>
        <taxon>Cellulophaga</taxon>
    </lineage>
</organism>
<name>E6X602_CELAD</name>
<evidence type="ECO:0000313" key="2">
    <source>
        <dbReference type="Proteomes" id="UP000008634"/>
    </source>
</evidence>
<dbReference type="OrthoDB" id="5295174at2"/>
<dbReference type="AlphaFoldDB" id="E6X602"/>
<dbReference type="SUPFAM" id="SSF49464">
    <property type="entry name" value="Carboxypeptidase regulatory domain-like"/>
    <property type="match status" value="1"/>
</dbReference>
<evidence type="ECO:0000313" key="1">
    <source>
        <dbReference type="EMBL" id="ADV50561.1"/>
    </source>
</evidence>
<dbReference type="Proteomes" id="UP000008634">
    <property type="component" value="Chromosome"/>
</dbReference>
<dbReference type="EMBL" id="CP002453">
    <property type="protein sequence ID" value="ADV50561.1"/>
    <property type="molecule type" value="Genomic_DNA"/>
</dbReference>
<dbReference type="KEGG" id="cao:Celal_3295"/>
<evidence type="ECO:0008006" key="3">
    <source>
        <dbReference type="Google" id="ProtNLM"/>
    </source>
</evidence>
<keyword evidence="2" id="KW-1185">Reference proteome</keyword>
<dbReference type="HOGENOM" id="CLU_1871687_0_0_10"/>
<dbReference type="Gene3D" id="2.60.40.1120">
    <property type="entry name" value="Carboxypeptidase-like, regulatory domain"/>
    <property type="match status" value="1"/>
</dbReference>
<dbReference type="PROSITE" id="PS51257">
    <property type="entry name" value="PROKAR_LIPOPROTEIN"/>
    <property type="match status" value="1"/>
</dbReference>
<accession>E6X602</accession>
<dbReference type="InterPro" id="IPR008969">
    <property type="entry name" value="CarboxyPept-like_regulatory"/>
</dbReference>
<dbReference type="STRING" id="688270.Celal_3295"/>
<protein>
    <recommendedName>
        <fullName evidence="3">Lipoprotein</fullName>
    </recommendedName>
</protein>
<gene>
    <name evidence="1" type="ordered locus">Celal_3295</name>
</gene>
<sequence length="126" mass="14742">MRLFILIILLTMSSCKKDFILRANLEGKVFNHSTKKPINNAKVLFIDCLNSDCNGEIPTFTNEQGDFYIKKEIKKYFLIKPNKYSRPYYSYTLVISKKGYISDTIDIRNYNIKSNTIILDVIELKK</sequence>